<dbReference type="CDD" id="cd00315">
    <property type="entry name" value="Cyt_C5_DNA_methylase"/>
    <property type="match status" value="1"/>
</dbReference>
<dbReference type="PROSITE" id="PS50943">
    <property type="entry name" value="HTH_CROC1"/>
    <property type="match status" value="1"/>
</dbReference>
<dbReference type="SUPFAM" id="SSF53335">
    <property type="entry name" value="S-adenosyl-L-methionine-dependent methyltransferases"/>
    <property type="match status" value="1"/>
</dbReference>
<keyword evidence="4" id="KW-0680">Restriction system</keyword>
<dbReference type="EMBL" id="UASS01000011">
    <property type="protein sequence ID" value="SPX60716.1"/>
    <property type="molecule type" value="Genomic_DNA"/>
</dbReference>
<organism evidence="10 12">
    <name type="scientific">Legionella feeleii</name>
    <dbReference type="NCBI Taxonomy" id="453"/>
    <lineage>
        <taxon>Bacteria</taxon>
        <taxon>Pseudomonadati</taxon>
        <taxon>Pseudomonadota</taxon>
        <taxon>Gammaproteobacteria</taxon>
        <taxon>Legionellales</taxon>
        <taxon>Legionellaceae</taxon>
        <taxon>Legionella</taxon>
    </lineage>
</organism>
<gene>
    <name evidence="11" type="primary">dcm</name>
    <name evidence="10" type="ORF">Lfee_0260</name>
    <name evidence="11" type="ORF">NCTC12022_01448</name>
</gene>
<dbReference type="InterPro" id="IPR050750">
    <property type="entry name" value="C5-MTase"/>
</dbReference>
<dbReference type="RefSeq" id="WP_058443480.1">
    <property type="nucleotide sequence ID" value="NZ_CAAAHT010000023.1"/>
</dbReference>
<dbReference type="PANTHER" id="PTHR46098">
    <property type="entry name" value="TRNA (CYTOSINE(38)-C(5))-METHYLTRANSFERASE"/>
    <property type="match status" value="1"/>
</dbReference>
<dbReference type="CDD" id="cd00093">
    <property type="entry name" value="HTH_XRE"/>
    <property type="match status" value="1"/>
</dbReference>
<dbReference type="InterPro" id="IPR018117">
    <property type="entry name" value="C5_DNA_meth_AS"/>
</dbReference>
<dbReference type="PATRIC" id="fig|453.4.peg.283"/>
<evidence type="ECO:0000313" key="12">
    <source>
        <dbReference type="Proteomes" id="UP000054698"/>
    </source>
</evidence>
<evidence type="ECO:0000256" key="8">
    <source>
        <dbReference type="RuleBase" id="RU000417"/>
    </source>
</evidence>
<comment type="similarity">
    <text evidence="6 7">Belongs to the class I-like SAM-binding methyltransferase superfamily. C5-methyltransferase family.</text>
</comment>
<dbReference type="Pfam" id="PF00145">
    <property type="entry name" value="DNA_methylase"/>
    <property type="match status" value="1"/>
</dbReference>
<dbReference type="GO" id="GO:0003886">
    <property type="term" value="F:DNA (cytosine-5-)-methyltransferase activity"/>
    <property type="evidence" value="ECO:0007669"/>
    <property type="project" value="UniProtKB-EC"/>
</dbReference>
<dbReference type="InterPro" id="IPR001525">
    <property type="entry name" value="C5_MeTfrase"/>
</dbReference>
<evidence type="ECO:0000256" key="1">
    <source>
        <dbReference type="ARBA" id="ARBA00022603"/>
    </source>
</evidence>
<dbReference type="InterPro" id="IPR029063">
    <property type="entry name" value="SAM-dependent_MTases_sf"/>
</dbReference>
<dbReference type="InterPro" id="IPR010982">
    <property type="entry name" value="Lambda_DNA-bd_dom_sf"/>
</dbReference>
<evidence type="ECO:0000313" key="11">
    <source>
        <dbReference type="EMBL" id="SPX60716.1"/>
    </source>
</evidence>
<dbReference type="GO" id="GO:0003677">
    <property type="term" value="F:DNA binding"/>
    <property type="evidence" value="ECO:0007669"/>
    <property type="project" value="InterPro"/>
</dbReference>
<comment type="catalytic activity">
    <reaction evidence="5 8">
        <text>a 2'-deoxycytidine in DNA + S-adenosyl-L-methionine = a 5-methyl-2'-deoxycytidine in DNA + S-adenosyl-L-homocysteine + H(+)</text>
        <dbReference type="Rhea" id="RHEA:13681"/>
        <dbReference type="Rhea" id="RHEA-COMP:11369"/>
        <dbReference type="Rhea" id="RHEA-COMP:11370"/>
        <dbReference type="ChEBI" id="CHEBI:15378"/>
        <dbReference type="ChEBI" id="CHEBI:57856"/>
        <dbReference type="ChEBI" id="CHEBI:59789"/>
        <dbReference type="ChEBI" id="CHEBI:85452"/>
        <dbReference type="ChEBI" id="CHEBI:85454"/>
        <dbReference type="EC" id="2.1.1.37"/>
    </reaction>
</comment>
<accession>A0A0W0U936</accession>
<dbReference type="PRINTS" id="PR00105">
    <property type="entry name" value="C5METTRFRASE"/>
</dbReference>
<evidence type="ECO:0000256" key="4">
    <source>
        <dbReference type="ARBA" id="ARBA00022747"/>
    </source>
</evidence>
<dbReference type="GO" id="GO:0032259">
    <property type="term" value="P:methylation"/>
    <property type="evidence" value="ECO:0007669"/>
    <property type="project" value="UniProtKB-KW"/>
</dbReference>
<proteinExistence type="inferred from homology"/>
<dbReference type="Gene3D" id="3.40.50.150">
    <property type="entry name" value="Vaccinia Virus protein VP39"/>
    <property type="match status" value="1"/>
</dbReference>
<feature type="active site" evidence="6">
    <location>
        <position position="140"/>
    </location>
</feature>
<dbReference type="SUPFAM" id="SSF47413">
    <property type="entry name" value="lambda repressor-like DNA-binding domains"/>
    <property type="match status" value="1"/>
</dbReference>
<evidence type="ECO:0000256" key="5">
    <source>
        <dbReference type="ARBA" id="ARBA00047422"/>
    </source>
</evidence>
<evidence type="ECO:0000313" key="10">
    <source>
        <dbReference type="EMBL" id="KTD04172.1"/>
    </source>
</evidence>
<dbReference type="STRING" id="453.Lfee_0260"/>
<reference evidence="11 13" key="2">
    <citation type="submission" date="2018-06" db="EMBL/GenBank/DDBJ databases">
        <authorList>
            <consortium name="Pathogen Informatics"/>
            <person name="Doyle S."/>
        </authorList>
    </citation>
    <scope>NUCLEOTIDE SEQUENCE [LARGE SCALE GENOMIC DNA]</scope>
    <source>
        <strain evidence="11 13">NCTC12022</strain>
    </source>
</reference>
<name>A0A0W0U936_9GAMM</name>
<dbReference type="InterPro" id="IPR031303">
    <property type="entry name" value="C5_meth_CS"/>
</dbReference>
<dbReference type="Gene3D" id="3.90.120.30">
    <property type="match status" value="1"/>
</dbReference>
<evidence type="ECO:0000256" key="7">
    <source>
        <dbReference type="RuleBase" id="RU000416"/>
    </source>
</evidence>
<dbReference type="EC" id="2.1.1.37" evidence="8"/>
<keyword evidence="1 6" id="KW-0489">Methyltransferase</keyword>
<evidence type="ECO:0000313" key="13">
    <source>
        <dbReference type="Proteomes" id="UP000251942"/>
    </source>
</evidence>
<evidence type="ECO:0000256" key="3">
    <source>
        <dbReference type="ARBA" id="ARBA00022691"/>
    </source>
</evidence>
<reference evidence="10 12" key="1">
    <citation type="submission" date="2015-11" db="EMBL/GenBank/DDBJ databases">
        <title>Genomic analysis of 38 Legionella species identifies large and diverse effector repertoires.</title>
        <authorList>
            <person name="Burstein D."/>
            <person name="Amaro F."/>
            <person name="Zusman T."/>
            <person name="Lifshitz Z."/>
            <person name="Cohen O."/>
            <person name="Gilbert J.A."/>
            <person name="Pupko T."/>
            <person name="Shuman H.A."/>
            <person name="Segal G."/>
        </authorList>
    </citation>
    <scope>NUCLEOTIDE SEQUENCE [LARGE SCALE GENOMIC DNA]</scope>
    <source>
        <strain evidence="10 12">WO-44C</strain>
    </source>
</reference>
<dbReference type="Proteomes" id="UP000054698">
    <property type="component" value="Unassembled WGS sequence"/>
</dbReference>
<keyword evidence="3 6" id="KW-0949">S-adenosyl-L-methionine</keyword>
<sequence>MENQPEYNNFSELRVKSGLTIAEVTDFLGISESTVYRWERGETLPKKGIINLMISKTKDKNITSPDNMFRFIDLFAGIGGFRKAFDEIGGKCVFTSEWDKYSQLTYKANYHCDHEVAGDITKIEAHEIPAHDVLLAGFPCQPFSLAGVSKKNSLGRQHGFSCETQGTLFFDVARLIDYHRPKAFLLENVKNLVSHDKGKTFQVIKKVLTEDLGYHIKWKILDARAWVPQHRERIFIAGFIEDTGFNFDDLDIPDIITHPKLSTILHTQNGLEDPEPPYTLPESAQVSDKYTLSDKLWNYLQAYAEKHRAQGNGFGFGLNTPDNVARTLSARYHKDGSEILIYQGTDKNPRRLTPRECARLMGFDSPKEKKFKIPVSDTQSYRQFGNAVVVPVVKAVAQHMMPHINTLVTANFKETALENA</sequence>
<dbReference type="PROSITE" id="PS00095">
    <property type="entry name" value="C5_MTASE_2"/>
    <property type="match status" value="1"/>
</dbReference>
<feature type="domain" description="HTH cro/C1-type" evidence="9">
    <location>
        <begin position="12"/>
        <end position="46"/>
    </location>
</feature>
<dbReference type="Pfam" id="PF01381">
    <property type="entry name" value="HTH_3"/>
    <property type="match status" value="1"/>
</dbReference>
<evidence type="ECO:0000259" key="9">
    <source>
        <dbReference type="PROSITE" id="PS50943"/>
    </source>
</evidence>
<dbReference type="OrthoDB" id="9813719at2"/>
<evidence type="ECO:0000256" key="2">
    <source>
        <dbReference type="ARBA" id="ARBA00022679"/>
    </source>
</evidence>
<keyword evidence="12" id="KW-1185">Reference proteome</keyword>
<dbReference type="NCBIfam" id="TIGR00675">
    <property type="entry name" value="dcm"/>
    <property type="match status" value="1"/>
</dbReference>
<protein>
    <recommendedName>
        <fullName evidence="8">Cytosine-specific methyltransferase</fullName>
        <ecNumber evidence="8">2.1.1.37</ecNumber>
    </recommendedName>
</protein>
<dbReference type="PROSITE" id="PS51679">
    <property type="entry name" value="SAM_MT_C5"/>
    <property type="match status" value="1"/>
</dbReference>
<dbReference type="Proteomes" id="UP000251942">
    <property type="component" value="Unassembled WGS sequence"/>
</dbReference>
<dbReference type="PANTHER" id="PTHR46098:SF1">
    <property type="entry name" value="TRNA (CYTOSINE(38)-C(5))-METHYLTRANSFERASE"/>
    <property type="match status" value="1"/>
</dbReference>
<dbReference type="InterPro" id="IPR001387">
    <property type="entry name" value="Cro/C1-type_HTH"/>
</dbReference>
<dbReference type="REBASE" id="383550">
    <property type="entry name" value="M.Lfe12022ORF1448P"/>
</dbReference>
<keyword evidence="2 6" id="KW-0808">Transferase</keyword>
<dbReference type="GO" id="GO:0009307">
    <property type="term" value="P:DNA restriction-modification system"/>
    <property type="evidence" value="ECO:0007669"/>
    <property type="project" value="UniProtKB-KW"/>
</dbReference>
<dbReference type="Gene3D" id="1.10.260.40">
    <property type="entry name" value="lambda repressor-like DNA-binding domains"/>
    <property type="match status" value="1"/>
</dbReference>
<dbReference type="AlphaFoldDB" id="A0A0W0U936"/>
<evidence type="ECO:0000256" key="6">
    <source>
        <dbReference type="PROSITE-ProRule" id="PRU01016"/>
    </source>
</evidence>
<dbReference type="PROSITE" id="PS00094">
    <property type="entry name" value="C5_MTASE_1"/>
    <property type="match status" value="1"/>
</dbReference>
<dbReference type="EMBL" id="LNYB01000009">
    <property type="protein sequence ID" value="KTD04172.1"/>
    <property type="molecule type" value="Genomic_DNA"/>
</dbReference>